<feature type="binding site" evidence="2">
    <location>
        <begin position="323"/>
        <end position="330"/>
    </location>
    <ligand>
        <name>ATP</name>
        <dbReference type="ChEBI" id="CHEBI:30616"/>
    </ligand>
</feature>
<proteinExistence type="predicted"/>
<evidence type="ECO:0000256" key="2">
    <source>
        <dbReference type="PIRSR" id="PIRSR640198-2"/>
    </source>
</evidence>
<protein>
    <submittedName>
        <fullName evidence="4">Cell filamentation protein Fic</fullName>
    </submittedName>
</protein>
<gene>
    <name evidence="4" type="ORF">GT347_07195</name>
</gene>
<evidence type="ECO:0000313" key="4">
    <source>
        <dbReference type="EMBL" id="QHI97796.1"/>
    </source>
</evidence>
<evidence type="ECO:0000259" key="3">
    <source>
        <dbReference type="PROSITE" id="PS51459"/>
    </source>
</evidence>
<dbReference type="EMBL" id="CP047650">
    <property type="protein sequence ID" value="QHI97796.1"/>
    <property type="molecule type" value="Genomic_DNA"/>
</dbReference>
<evidence type="ECO:0000313" key="5">
    <source>
        <dbReference type="Proteomes" id="UP000464787"/>
    </source>
</evidence>
<feature type="domain" description="Fido" evidence="3">
    <location>
        <begin position="236"/>
        <end position="378"/>
    </location>
</feature>
<dbReference type="SUPFAM" id="SSF140931">
    <property type="entry name" value="Fic-like"/>
    <property type="match status" value="1"/>
</dbReference>
<sequence>MPDWIGYRWLAEQYAIDAVQAFRTDSAIGRSRTTLRENGYVHEQYPPATRPAASLAGHLTFALKHEGVHLEFLARLFDAAPAVELEAWIAAEPTGQYARRAGFFYEYLTGRVLDFAGVAAGNYVSALDEERYLTSSRSTNNQRWRVRDNLPGSRDFCPVVLRTPAVRQAERYACAEHLAALEAEFGADILQRSAVWLTIKESRASFAIEHEEQQIDRVRRFAAVMERWCGRHEDPLSQASLSELQAEILGPRATRYGVRRSPVFVGEVEGFREVVHYIAPHWDDVPQLLSGLRDCAERTAGGSALVRAAVLSFGFVYVHPMSDGNGRISRFLVNDVLRRDGAVPEPFILPVSATITSSVIKRRGYDQVLELFSQPLMRRYTDAWRFGPEQLAEDGVRYNLQFEGYADALHAWRYPELTDHVEYIADIVRVTIEQEMRKEAGYLRSLRLARERVKQVIEGPDTDIDRIVRSVRDNGGKVSNKLAQEFPALADAATAARLADALQDVFQAAPAEGAP</sequence>
<dbReference type="InterPro" id="IPR036597">
    <property type="entry name" value="Fido-like_dom_sf"/>
</dbReference>
<dbReference type="KEGG" id="xyk:GT347_07195"/>
<organism evidence="4 5">
    <name type="scientific">Xylophilus rhododendri</name>
    <dbReference type="NCBI Taxonomy" id="2697032"/>
    <lineage>
        <taxon>Bacteria</taxon>
        <taxon>Pseudomonadati</taxon>
        <taxon>Pseudomonadota</taxon>
        <taxon>Betaproteobacteria</taxon>
        <taxon>Burkholderiales</taxon>
        <taxon>Xylophilus</taxon>
    </lineage>
</organism>
<feature type="active site" evidence="1">
    <location>
        <position position="319"/>
    </location>
</feature>
<accession>A0A857J247</accession>
<dbReference type="Gene3D" id="1.10.3290.10">
    <property type="entry name" value="Fido-like domain"/>
    <property type="match status" value="1"/>
</dbReference>
<keyword evidence="5" id="KW-1185">Reference proteome</keyword>
<dbReference type="InterPro" id="IPR040198">
    <property type="entry name" value="Fido_containing"/>
</dbReference>
<dbReference type="Proteomes" id="UP000464787">
    <property type="component" value="Chromosome"/>
</dbReference>
<dbReference type="PANTHER" id="PTHR13504:SF38">
    <property type="entry name" value="FIDO DOMAIN-CONTAINING PROTEIN"/>
    <property type="match status" value="1"/>
</dbReference>
<keyword evidence="2" id="KW-0067">ATP-binding</keyword>
<keyword evidence="2" id="KW-0547">Nucleotide-binding</keyword>
<dbReference type="InterPro" id="IPR003812">
    <property type="entry name" value="Fido"/>
</dbReference>
<name>A0A857J247_9BURK</name>
<dbReference type="AlphaFoldDB" id="A0A857J247"/>
<reference evidence="4 5" key="1">
    <citation type="submission" date="2020-01" db="EMBL/GenBank/DDBJ databases">
        <title>Genome sequencing of strain KACC 21265.</title>
        <authorList>
            <person name="Heo J."/>
            <person name="Kim S.-J."/>
            <person name="Kim J.-S."/>
            <person name="Hong S.-B."/>
            <person name="Kwon S.-W."/>
        </authorList>
    </citation>
    <scope>NUCLEOTIDE SEQUENCE [LARGE SCALE GENOMIC DNA]</scope>
    <source>
        <strain evidence="4 5">KACC 21265</strain>
    </source>
</reference>
<dbReference type="GO" id="GO:0005524">
    <property type="term" value="F:ATP binding"/>
    <property type="evidence" value="ECO:0007669"/>
    <property type="project" value="UniProtKB-KW"/>
</dbReference>
<dbReference type="PANTHER" id="PTHR13504">
    <property type="entry name" value="FIDO DOMAIN-CONTAINING PROTEIN DDB_G0283145"/>
    <property type="match status" value="1"/>
</dbReference>
<dbReference type="PROSITE" id="PS51459">
    <property type="entry name" value="FIDO"/>
    <property type="match status" value="1"/>
</dbReference>
<evidence type="ECO:0000256" key="1">
    <source>
        <dbReference type="PIRSR" id="PIRSR640198-1"/>
    </source>
</evidence>
<dbReference type="Pfam" id="PF02661">
    <property type="entry name" value="Fic"/>
    <property type="match status" value="1"/>
</dbReference>